<reference evidence="1 2" key="1">
    <citation type="submission" date="2011-05" db="EMBL/GenBank/DDBJ databases">
        <title>Genomic and phylogenetic characterization of Naples serogroup phleboviruses.</title>
        <authorList>
            <person name="Palacios G."/>
            <person name="Savji N."/>
            <person name="Shah A."/>
            <person name="Lipkin W.I."/>
        </authorList>
    </citation>
    <scope>NUCLEOTIDE SEQUENCE [LARGE SCALE GENOMIC DNA]</scope>
    <source>
        <strain evidence="1">I-47</strain>
    </source>
</reference>
<protein>
    <submittedName>
        <fullName evidence="1">Non-structural protein</fullName>
    </submittedName>
</protein>
<name>R4I444_9VIRU</name>
<evidence type="ECO:0000313" key="1">
    <source>
        <dbReference type="EMBL" id="AFH89014.1"/>
    </source>
</evidence>
<organism evidence="1 2">
    <name type="scientific">Tehran virus</name>
    <dbReference type="NCBI Taxonomy" id="206161"/>
    <lineage>
        <taxon>Viruses</taxon>
        <taxon>Riboviria</taxon>
        <taxon>Orthornavirae</taxon>
        <taxon>Negarnaviricota</taxon>
        <taxon>Polyploviricotina</taxon>
        <taxon>Bunyaviricetes</taxon>
        <taxon>Hareavirales</taxon>
        <taxon>Phenuiviridae</taxon>
        <taxon>Phlebovirus</taxon>
        <taxon>Phlebovirus tehranense</taxon>
    </lineage>
</organism>
<accession>R4I444</accession>
<dbReference type="RefSeq" id="YP_010086178.1">
    <property type="nucleotide sequence ID" value="NC_055386.1"/>
</dbReference>
<dbReference type="Proteomes" id="UP000111222">
    <property type="component" value="Genome"/>
</dbReference>
<evidence type="ECO:0000313" key="2">
    <source>
        <dbReference type="Proteomes" id="UP000111222"/>
    </source>
</evidence>
<sequence length="142" mass="16535">MQSRVVFLKPKLNSGVKKSLPRFYVDLIEEAFNPNFDYCLIEGEYPIYITKNKVAHDIRPTLSHFLIDGEFPAMLGFGYISSKRTKLYDGVMRELYHECALSTTWGRDWPTPAETVLMSSKEKKREKKLTKWLPKSPDYPPL</sequence>
<dbReference type="KEGG" id="vg:65246733"/>
<dbReference type="EMBL" id="JF939848">
    <property type="protein sequence ID" value="AFH89014.1"/>
    <property type="molecule type" value="Genomic_RNA"/>
</dbReference>
<dbReference type="GeneID" id="65246733"/>
<keyword evidence="2" id="KW-1185">Reference proteome</keyword>
<proteinExistence type="predicted"/>